<reference evidence="20" key="1">
    <citation type="submission" date="2015-11" db="EMBL/GenBank/DDBJ databases">
        <title>De novo transcriptome assembly of four potential Pierce s Disease insect vectors from Arizona vineyards.</title>
        <authorList>
            <person name="Tassone E.E."/>
        </authorList>
    </citation>
    <scope>NUCLEOTIDE SEQUENCE</scope>
</reference>
<organism evidence="20">
    <name type="scientific">Graphocephala atropunctata</name>
    <dbReference type="NCBI Taxonomy" id="36148"/>
    <lineage>
        <taxon>Eukaryota</taxon>
        <taxon>Metazoa</taxon>
        <taxon>Ecdysozoa</taxon>
        <taxon>Arthropoda</taxon>
        <taxon>Hexapoda</taxon>
        <taxon>Insecta</taxon>
        <taxon>Pterygota</taxon>
        <taxon>Neoptera</taxon>
        <taxon>Paraneoptera</taxon>
        <taxon>Hemiptera</taxon>
        <taxon>Auchenorrhyncha</taxon>
        <taxon>Membracoidea</taxon>
        <taxon>Cicadellidae</taxon>
        <taxon>Cicadellinae</taxon>
        <taxon>Cicadellini</taxon>
        <taxon>Graphocephala</taxon>
    </lineage>
</organism>
<evidence type="ECO:0000256" key="1">
    <source>
        <dbReference type="ARBA" id="ARBA00004141"/>
    </source>
</evidence>
<dbReference type="InterPro" id="IPR049941">
    <property type="entry name" value="LPLAT_7/PORCN-like"/>
</dbReference>
<keyword evidence="13" id="KW-1208">Phospholipid metabolism</keyword>
<comment type="pathway">
    <text evidence="3">Lipid metabolism; phospholipid metabolism.</text>
</comment>
<dbReference type="PANTHER" id="PTHR13906">
    <property type="entry name" value="PORCUPINE"/>
    <property type="match status" value="1"/>
</dbReference>
<feature type="transmembrane region" description="Helical" evidence="19">
    <location>
        <begin position="343"/>
        <end position="364"/>
    </location>
</feature>
<evidence type="ECO:0000256" key="17">
    <source>
        <dbReference type="ARBA" id="ARBA00038923"/>
    </source>
</evidence>
<evidence type="ECO:0000256" key="13">
    <source>
        <dbReference type="ARBA" id="ARBA00023264"/>
    </source>
</evidence>
<gene>
    <name evidence="21" type="ORF">g.44920</name>
    <name evidence="20" type="ORF">g.44923</name>
</gene>
<dbReference type="EC" id="2.3.1.n6" evidence="17"/>
<evidence type="ECO:0000256" key="15">
    <source>
        <dbReference type="ARBA" id="ARBA00025707"/>
    </source>
</evidence>
<comment type="subcellular location">
    <subcellularLocation>
        <location evidence="2">Endoplasmic reticulum</location>
    </subcellularLocation>
    <subcellularLocation>
        <location evidence="1">Membrane</location>
        <topology evidence="1">Multi-pass membrane protein</topology>
    </subcellularLocation>
</comment>
<keyword evidence="9 19" id="KW-1133">Transmembrane helix</keyword>
<dbReference type="InterPro" id="IPR004299">
    <property type="entry name" value="MBOAT_fam"/>
</dbReference>
<sequence>MDEAGGLSLIGKLAGAVGASEAALKILISILLAHPISLFHRYNLYGRNQDLQHIYFAVCGMAIGIFNYGWDIFHTLATVVVVYIVLKVAGGTLMSTIITLGFTMAYLLIGYYVTGTETYDIKWTMPECVLTLRLTGLAFDLYDGSKPVESLSAENKKVALKEVPSFLEVLAHSYFPASFLVGPQFSMKRYQDFVSGKFRGSESGLPDCLGAAVSRSLTGVLYLALYQIGCLYFPDNYLVSEQFQSLGILKRLFYMGIWGHVALYKYICIWLLCEGVCIEVGLTYNGDDENGKPKWDGCANVNLSKFEGATIFTHYIESFNINTNHWVAQYIYKRLRFLGNKHLSQLGVLLFLAVWHGLHSGYYMCFFLEFVCLVMERDLQAMLTRNKAVLQFLSQPGVSHLIWLLLKLYTLVFMVLYMLQLQAMLTRNKAVLQFLSQPGVSHLTWLLLKLYTLVFMGYCMAPFVLLSVHKWFTAFFNTFFIGHVVWMGWHAYRPLVKILLPPAKERTS</sequence>
<feature type="transmembrane region" description="Helical" evidence="19">
    <location>
        <begin position="54"/>
        <end position="86"/>
    </location>
</feature>
<evidence type="ECO:0000256" key="14">
    <source>
        <dbReference type="ARBA" id="ARBA00023315"/>
    </source>
</evidence>
<comment type="pathway">
    <text evidence="15">Phospholipid metabolism.</text>
</comment>
<feature type="transmembrane region" description="Helical" evidence="19">
    <location>
        <begin position="440"/>
        <end position="465"/>
    </location>
</feature>
<evidence type="ECO:0000256" key="18">
    <source>
        <dbReference type="ARBA" id="ARBA00039721"/>
    </source>
</evidence>
<dbReference type="GO" id="GO:0005783">
    <property type="term" value="C:endoplasmic reticulum"/>
    <property type="evidence" value="ECO:0007669"/>
    <property type="project" value="UniProtKB-SubCell"/>
</dbReference>
<keyword evidence="11 19" id="KW-0472">Membrane</keyword>
<dbReference type="GO" id="GO:0006656">
    <property type="term" value="P:phosphatidylcholine biosynthetic process"/>
    <property type="evidence" value="ECO:0007669"/>
    <property type="project" value="TreeGrafter"/>
</dbReference>
<keyword evidence="5" id="KW-0444">Lipid biosynthesis</keyword>
<proteinExistence type="inferred from homology"/>
<name>A0A1B6KKI3_9HEMI</name>
<dbReference type="PANTHER" id="PTHR13906:SF14">
    <property type="entry name" value="LYSOPHOSPHOLIPID ACYLTRANSFERASE 5"/>
    <property type="match status" value="1"/>
</dbReference>
<evidence type="ECO:0000256" key="8">
    <source>
        <dbReference type="ARBA" id="ARBA00022824"/>
    </source>
</evidence>
<protein>
    <recommendedName>
        <fullName evidence="18">Lysophospholipid acyltransferase 5</fullName>
        <ecNumber evidence="16">2.3.1.23</ecNumber>
        <ecNumber evidence="17">2.3.1.n6</ecNumber>
    </recommendedName>
</protein>
<keyword evidence="12" id="KW-0594">Phospholipid biosynthesis</keyword>
<evidence type="ECO:0000256" key="16">
    <source>
        <dbReference type="ARBA" id="ARBA00026120"/>
    </source>
</evidence>
<dbReference type="GO" id="GO:0030258">
    <property type="term" value="P:lipid modification"/>
    <property type="evidence" value="ECO:0007669"/>
    <property type="project" value="TreeGrafter"/>
</dbReference>
<evidence type="ECO:0000256" key="19">
    <source>
        <dbReference type="SAM" id="Phobius"/>
    </source>
</evidence>
<feature type="transmembrane region" description="Helical" evidence="19">
    <location>
        <begin position="400"/>
        <end position="419"/>
    </location>
</feature>
<dbReference type="EMBL" id="GEBQ01023382">
    <property type="protein sequence ID" value="JAT16595.1"/>
    <property type="molecule type" value="Transcribed_RNA"/>
</dbReference>
<dbReference type="Pfam" id="PF03062">
    <property type="entry name" value="MBOAT"/>
    <property type="match status" value="1"/>
</dbReference>
<evidence type="ECO:0000256" key="4">
    <source>
        <dbReference type="ARBA" id="ARBA00010323"/>
    </source>
</evidence>
<evidence type="ECO:0000256" key="9">
    <source>
        <dbReference type="ARBA" id="ARBA00022989"/>
    </source>
</evidence>
<evidence type="ECO:0000256" key="11">
    <source>
        <dbReference type="ARBA" id="ARBA00023136"/>
    </source>
</evidence>
<keyword evidence="8" id="KW-0256">Endoplasmic reticulum</keyword>
<dbReference type="EC" id="2.3.1.23" evidence="16"/>
<feature type="transmembrane region" description="Helical" evidence="19">
    <location>
        <begin position="92"/>
        <end position="113"/>
    </location>
</feature>
<keyword evidence="14" id="KW-0012">Acyltransferase</keyword>
<evidence type="ECO:0000313" key="20">
    <source>
        <dbReference type="EMBL" id="JAT11950.1"/>
    </source>
</evidence>
<keyword evidence="6" id="KW-0808">Transferase</keyword>
<dbReference type="GO" id="GO:0047184">
    <property type="term" value="F:1-acylglycerophosphocholine O-acyltransferase activity"/>
    <property type="evidence" value="ECO:0007669"/>
    <property type="project" value="UniProtKB-EC"/>
</dbReference>
<evidence type="ECO:0000256" key="10">
    <source>
        <dbReference type="ARBA" id="ARBA00023098"/>
    </source>
</evidence>
<dbReference type="AlphaFoldDB" id="A0A1B6KKI3"/>
<evidence type="ECO:0000256" key="12">
    <source>
        <dbReference type="ARBA" id="ARBA00023209"/>
    </source>
</evidence>
<dbReference type="GO" id="GO:0071617">
    <property type="term" value="F:lysophospholipid acyltransferase activity"/>
    <property type="evidence" value="ECO:0007669"/>
    <property type="project" value="TreeGrafter"/>
</dbReference>
<accession>A0A1B6KKI3</accession>
<keyword evidence="7 19" id="KW-0812">Transmembrane</keyword>
<evidence type="ECO:0000313" key="21">
    <source>
        <dbReference type="EMBL" id="JAT16595.1"/>
    </source>
</evidence>
<evidence type="ECO:0000256" key="7">
    <source>
        <dbReference type="ARBA" id="ARBA00022692"/>
    </source>
</evidence>
<dbReference type="EMBL" id="GEBQ01028027">
    <property type="protein sequence ID" value="JAT11950.1"/>
    <property type="molecule type" value="Transcribed_RNA"/>
</dbReference>
<comment type="similarity">
    <text evidence="4">Belongs to the membrane-bound acyltransferase family.</text>
</comment>
<evidence type="ECO:0000256" key="5">
    <source>
        <dbReference type="ARBA" id="ARBA00022516"/>
    </source>
</evidence>
<feature type="transmembrane region" description="Helical" evidence="19">
    <location>
        <begin position="22"/>
        <end position="42"/>
    </location>
</feature>
<keyword evidence="10" id="KW-0443">Lipid metabolism</keyword>
<feature type="transmembrane region" description="Helical" evidence="19">
    <location>
        <begin position="471"/>
        <end position="489"/>
    </location>
</feature>
<evidence type="ECO:0000256" key="6">
    <source>
        <dbReference type="ARBA" id="ARBA00022679"/>
    </source>
</evidence>
<evidence type="ECO:0000256" key="2">
    <source>
        <dbReference type="ARBA" id="ARBA00004240"/>
    </source>
</evidence>
<dbReference type="GO" id="GO:0016020">
    <property type="term" value="C:membrane"/>
    <property type="evidence" value="ECO:0007669"/>
    <property type="project" value="UniProtKB-SubCell"/>
</dbReference>
<evidence type="ECO:0000256" key="3">
    <source>
        <dbReference type="ARBA" id="ARBA00005074"/>
    </source>
</evidence>